<proteinExistence type="predicted"/>
<comment type="cofactor">
    <cofactor evidence="1">
        <name>[4Fe-4S] cluster</name>
        <dbReference type="ChEBI" id="CHEBI:49883"/>
    </cofactor>
</comment>
<protein>
    <submittedName>
        <fullName evidence="8">TIGR01212 family radical SAM protein</fullName>
    </submittedName>
</protein>
<evidence type="ECO:0000256" key="6">
    <source>
        <dbReference type="ARBA" id="ARBA00023014"/>
    </source>
</evidence>
<dbReference type="Proteomes" id="UP000178449">
    <property type="component" value="Unassembled WGS sequence"/>
</dbReference>
<reference evidence="8 9" key="1">
    <citation type="journal article" date="2016" name="Nat. Commun.">
        <title>Thousands of microbial genomes shed light on interconnected biogeochemical processes in an aquifer system.</title>
        <authorList>
            <person name="Anantharaman K."/>
            <person name="Brown C.T."/>
            <person name="Hug L.A."/>
            <person name="Sharon I."/>
            <person name="Castelle C.J."/>
            <person name="Probst A.J."/>
            <person name="Thomas B.C."/>
            <person name="Singh A."/>
            <person name="Wilkins M.J."/>
            <person name="Karaoz U."/>
            <person name="Brodie E.L."/>
            <person name="Williams K.H."/>
            <person name="Hubbard S.S."/>
            <person name="Banfield J.F."/>
        </authorList>
    </citation>
    <scope>NUCLEOTIDE SEQUENCE [LARGE SCALE GENOMIC DNA]</scope>
</reference>
<dbReference type="PANTHER" id="PTHR11135">
    <property type="entry name" value="HISTONE ACETYLTRANSFERASE-RELATED"/>
    <property type="match status" value="1"/>
</dbReference>
<dbReference type="NCBIfam" id="TIGR01212">
    <property type="entry name" value="TIGR01212 family radical SAM protein"/>
    <property type="match status" value="1"/>
</dbReference>
<dbReference type="Pfam" id="PF04055">
    <property type="entry name" value="Radical_SAM"/>
    <property type="match status" value="1"/>
</dbReference>
<dbReference type="EMBL" id="MFNE01000016">
    <property type="protein sequence ID" value="OGG96330.1"/>
    <property type="molecule type" value="Genomic_DNA"/>
</dbReference>
<dbReference type="InterPro" id="IPR007197">
    <property type="entry name" value="rSAM"/>
</dbReference>
<feature type="domain" description="Radical SAM core" evidence="7">
    <location>
        <begin position="8"/>
        <end position="255"/>
    </location>
</feature>
<dbReference type="Pfam" id="PF16199">
    <property type="entry name" value="Radical_SAM_C"/>
    <property type="match status" value="1"/>
</dbReference>
<evidence type="ECO:0000259" key="7">
    <source>
        <dbReference type="PROSITE" id="PS51918"/>
    </source>
</evidence>
<keyword evidence="2" id="KW-0004">4Fe-4S</keyword>
<dbReference type="SFLD" id="SFLDG01091">
    <property type="entry name" value="uncharacterized_CHP01210-like"/>
    <property type="match status" value="1"/>
</dbReference>
<evidence type="ECO:0000256" key="3">
    <source>
        <dbReference type="ARBA" id="ARBA00022691"/>
    </source>
</evidence>
<dbReference type="SMART" id="SM00729">
    <property type="entry name" value="Elp3"/>
    <property type="match status" value="1"/>
</dbReference>
<dbReference type="InterPro" id="IPR023404">
    <property type="entry name" value="rSAM_horseshoe"/>
</dbReference>
<dbReference type="InterPro" id="IPR005911">
    <property type="entry name" value="YhcC-like"/>
</dbReference>
<gene>
    <name evidence="8" type="ORF">A2527_02185</name>
</gene>
<dbReference type="Gene3D" id="3.80.30.20">
    <property type="entry name" value="tm_1862 like domain"/>
    <property type="match status" value="1"/>
</dbReference>
<accession>A0A1F6GE00</accession>
<dbReference type="GO" id="GO:0046872">
    <property type="term" value="F:metal ion binding"/>
    <property type="evidence" value="ECO:0007669"/>
    <property type="project" value="UniProtKB-KW"/>
</dbReference>
<dbReference type="InterPro" id="IPR058240">
    <property type="entry name" value="rSAM_sf"/>
</dbReference>
<evidence type="ECO:0000256" key="5">
    <source>
        <dbReference type="ARBA" id="ARBA00023004"/>
    </source>
</evidence>
<keyword evidence="6" id="KW-0411">Iron-sulfur</keyword>
<dbReference type="InterPro" id="IPR039661">
    <property type="entry name" value="ELP3"/>
</dbReference>
<dbReference type="GO" id="GO:0003824">
    <property type="term" value="F:catalytic activity"/>
    <property type="evidence" value="ECO:0007669"/>
    <property type="project" value="InterPro"/>
</dbReference>
<dbReference type="SUPFAM" id="SSF102114">
    <property type="entry name" value="Radical SAM enzymes"/>
    <property type="match status" value="1"/>
</dbReference>
<evidence type="ECO:0000313" key="8">
    <source>
        <dbReference type="EMBL" id="OGG96330.1"/>
    </source>
</evidence>
<dbReference type="SFLD" id="SFLDS00029">
    <property type="entry name" value="Radical_SAM"/>
    <property type="match status" value="1"/>
</dbReference>
<sequence>MGQYYQERFGKKTYRLALSMGGSCPNRDSAIGACSFCDEWGSAGFYVRPQLSIATQIEQYKTGLIRRFKPEAYLAYFQPYTNSFGRTEALAPLLEEALAAPEVIGLILGTRPDCLSSSLFPLLEGFIAAGAYVSIELGIQSFDEQALKFLNRGHGAAACLEGLKKVAAHPKIDLGVHLMFGLPGETDQKLIETAHRLNDSGVSLVKLHQLHVLKNTPLEALYLKGEYQPLELDEYARKVTLFLEQLDPKIALGRLAANASHVEELVAPLWSGEKMRPINHIEKYLERHSARQGRLVA</sequence>
<evidence type="ECO:0000256" key="1">
    <source>
        <dbReference type="ARBA" id="ARBA00001966"/>
    </source>
</evidence>
<evidence type="ECO:0000256" key="4">
    <source>
        <dbReference type="ARBA" id="ARBA00022723"/>
    </source>
</evidence>
<dbReference type="AlphaFoldDB" id="A0A1F6GE00"/>
<organism evidence="8 9">
    <name type="scientific">Candidatus Lambdaproteobacteria bacterium RIFOXYD2_FULL_50_16</name>
    <dbReference type="NCBI Taxonomy" id="1817772"/>
    <lineage>
        <taxon>Bacteria</taxon>
        <taxon>Pseudomonadati</taxon>
        <taxon>Pseudomonadota</taxon>
        <taxon>Candidatus Lambdaproteobacteria</taxon>
    </lineage>
</organism>
<dbReference type="PROSITE" id="PS51918">
    <property type="entry name" value="RADICAL_SAM"/>
    <property type="match status" value="1"/>
</dbReference>
<name>A0A1F6GE00_9PROT</name>
<dbReference type="PANTHER" id="PTHR11135:SF1">
    <property type="entry name" value="PROTEIN YHCC"/>
    <property type="match status" value="1"/>
</dbReference>
<evidence type="ECO:0000256" key="2">
    <source>
        <dbReference type="ARBA" id="ARBA00022485"/>
    </source>
</evidence>
<keyword evidence="4" id="KW-0479">Metal-binding</keyword>
<dbReference type="GO" id="GO:0051539">
    <property type="term" value="F:4 iron, 4 sulfur cluster binding"/>
    <property type="evidence" value="ECO:0007669"/>
    <property type="project" value="UniProtKB-KW"/>
</dbReference>
<keyword evidence="3" id="KW-0949">S-adenosyl-L-methionine</keyword>
<dbReference type="InterPro" id="IPR032432">
    <property type="entry name" value="Radical_SAM_C"/>
</dbReference>
<keyword evidence="5" id="KW-0408">Iron</keyword>
<dbReference type="InterPro" id="IPR006638">
    <property type="entry name" value="Elp3/MiaA/NifB-like_rSAM"/>
</dbReference>
<evidence type="ECO:0000313" key="9">
    <source>
        <dbReference type="Proteomes" id="UP000178449"/>
    </source>
</evidence>
<dbReference type="STRING" id="1817772.A2527_02185"/>
<comment type="caution">
    <text evidence="8">The sequence shown here is derived from an EMBL/GenBank/DDBJ whole genome shotgun (WGS) entry which is preliminary data.</text>
</comment>
<dbReference type="SFLD" id="SFLDG01086">
    <property type="entry name" value="elongater_protein-like"/>
    <property type="match status" value="1"/>
</dbReference>